<dbReference type="Proteomes" id="UP001293254">
    <property type="component" value="Unassembled WGS sequence"/>
</dbReference>
<protein>
    <submittedName>
        <fullName evidence="3">Uncharacterized protein</fullName>
    </submittedName>
</protein>
<reference evidence="3" key="2">
    <citation type="journal article" date="2024" name="Plant">
        <title>Genomic evolution and insights into agronomic trait innovations of Sesamum species.</title>
        <authorList>
            <person name="Miao H."/>
            <person name="Wang L."/>
            <person name="Qu L."/>
            <person name="Liu H."/>
            <person name="Sun Y."/>
            <person name="Le M."/>
            <person name="Wang Q."/>
            <person name="Wei S."/>
            <person name="Zheng Y."/>
            <person name="Lin W."/>
            <person name="Duan Y."/>
            <person name="Cao H."/>
            <person name="Xiong S."/>
            <person name="Wang X."/>
            <person name="Wei L."/>
            <person name="Li C."/>
            <person name="Ma Q."/>
            <person name="Ju M."/>
            <person name="Zhao R."/>
            <person name="Li G."/>
            <person name="Mu C."/>
            <person name="Tian Q."/>
            <person name="Mei H."/>
            <person name="Zhang T."/>
            <person name="Gao T."/>
            <person name="Zhang H."/>
        </authorList>
    </citation>
    <scope>NUCLEOTIDE SEQUENCE</scope>
    <source>
        <strain evidence="3">3651</strain>
    </source>
</reference>
<dbReference type="AlphaFoldDB" id="A0AAE2CXR5"/>
<dbReference type="EMBL" id="JACGWO010000001">
    <property type="protein sequence ID" value="KAK4437974.1"/>
    <property type="molecule type" value="Genomic_DNA"/>
</dbReference>
<keyword evidence="2" id="KW-1133">Transmembrane helix</keyword>
<evidence type="ECO:0000256" key="2">
    <source>
        <dbReference type="SAM" id="Phobius"/>
    </source>
</evidence>
<sequence length="109" mass="12402">MLDRSTSSSASVGSHGFATTRFPRKGHGLCLQIRRRSFSFSRRNTKVFWPRVLMWVLGGIFQAFVRVDLTALVLRGLSERILQLWGKGCLSLVHQFGEYLLEGIQAGWF</sequence>
<keyword evidence="2" id="KW-0472">Membrane</keyword>
<keyword evidence="4" id="KW-1185">Reference proteome</keyword>
<feature type="region of interest" description="Disordered" evidence="1">
    <location>
        <begin position="1"/>
        <end position="22"/>
    </location>
</feature>
<feature type="compositionally biased region" description="Low complexity" evidence="1">
    <location>
        <begin position="1"/>
        <end position="14"/>
    </location>
</feature>
<organism evidence="3 4">
    <name type="scientific">Sesamum alatum</name>
    <dbReference type="NCBI Taxonomy" id="300844"/>
    <lineage>
        <taxon>Eukaryota</taxon>
        <taxon>Viridiplantae</taxon>
        <taxon>Streptophyta</taxon>
        <taxon>Embryophyta</taxon>
        <taxon>Tracheophyta</taxon>
        <taxon>Spermatophyta</taxon>
        <taxon>Magnoliopsida</taxon>
        <taxon>eudicotyledons</taxon>
        <taxon>Gunneridae</taxon>
        <taxon>Pentapetalae</taxon>
        <taxon>asterids</taxon>
        <taxon>lamiids</taxon>
        <taxon>Lamiales</taxon>
        <taxon>Pedaliaceae</taxon>
        <taxon>Sesamum</taxon>
    </lineage>
</organism>
<keyword evidence="2" id="KW-0812">Transmembrane</keyword>
<gene>
    <name evidence="3" type="ORF">Salat_0131500</name>
</gene>
<evidence type="ECO:0000313" key="4">
    <source>
        <dbReference type="Proteomes" id="UP001293254"/>
    </source>
</evidence>
<evidence type="ECO:0000256" key="1">
    <source>
        <dbReference type="SAM" id="MobiDB-lite"/>
    </source>
</evidence>
<accession>A0AAE2CXR5</accession>
<reference evidence="3" key="1">
    <citation type="submission" date="2020-06" db="EMBL/GenBank/DDBJ databases">
        <authorList>
            <person name="Li T."/>
            <person name="Hu X."/>
            <person name="Zhang T."/>
            <person name="Song X."/>
            <person name="Zhang H."/>
            <person name="Dai N."/>
            <person name="Sheng W."/>
            <person name="Hou X."/>
            <person name="Wei L."/>
        </authorList>
    </citation>
    <scope>NUCLEOTIDE SEQUENCE</scope>
    <source>
        <strain evidence="3">3651</strain>
        <tissue evidence="3">Leaf</tissue>
    </source>
</reference>
<feature type="transmembrane region" description="Helical" evidence="2">
    <location>
        <begin position="52"/>
        <end position="74"/>
    </location>
</feature>
<proteinExistence type="predicted"/>
<evidence type="ECO:0000313" key="3">
    <source>
        <dbReference type="EMBL" id="KAK4437974.1"/>
    </source>
</evidence>
<comment type="caution">
    <text evidence="3">The sequence shown here is derived from an EMBL/GenBank/DDBJ whole genome shotgun (WGS) entry which is preliminary data.</text>
</comment>
<name>A0AAE2CXR5_9LAMI</name>